<dbReference type="InterPro" id="IPR013562">
    <property type="entry name" value="TmcA/NAT10_N"/>
</dbReference>
<dbReference type="CDD" id="cd04301">
    <property type="entry name" value="NAT_SF"/>
    <property type="match status" value="1"/>
</dbReference>
<comment type="catalytic activity">
    <reaction evidence="9">
        <text>cytidine(34) in elongator tRNA(Met) + acetyl-CoA + ATP + H2O = N(4)-acetylcytidine(34) in elongator tRNA(Met) + ADP + phosphate + CoA + H(+)</text>
        <dbReference type="Rhea" id="RHEA:43788"/>
        <dbReference type="Rhea" id="RHEA-COMP:10693"/>
        <dbReference type="Rhea" id="RHEA-COMP:10694"/>
        <dbReference type="ChEBI" id="CHEBI:15377"/>
        <dbReference type="ChEBI" id="CHEBI:15378"/>
        <dbReference type="ChEBI" id="CHEBI:30616"/>
        <dbReference type="ChEBI" id="CHEBI:43474"/>
        <dbReference type="ChEBI" id="CHEBI:57287"/>
        <dbReference type="ChEBI" id="CHEBI:57288"/>
        <dbReference type="ChEBI" id="CHEBI:74900"/>
        <dbReference type="ChEBI" id="CHEBI:82748"/>
        <dbReference type="ChEBI" id="CHEBI:456216"/>
        <dbReference type="EC" id="2.3.1.193"/>
    </reaction>
</comment>
<evidence type="ECO:0000256" key="1">
    <source>
        <dbReference type="ARBA" id="ARBA00022490"/>
    </source>
</evidence>
<comment type="function">
    <text evidence="9">Catalyzes the formation of N(4)-acetylcytidine (ac(4)C) at the wobble position of tRNA(Met), by using acetyl-CoA as an acetyl donor and ATP (or GTP).</text>
</comment>
<dbReference type="Gene3D" id="3.40.50.11040">
    <property type="match status" value="1"/>
</dbReference>
<dbReference type="GO" id="GO:0005737">
    <property type="term" value="C:cytoplasm"/>
    <property type="evidence" value="ECO:0007669"/>
    <property type="project" value="UniProtKB-SubCell"/>
</dbReference>
<dbReference type="GO" id="GO:0051392">
    <property type="term" value="F:tRNA cytidine N4-acetyltransferase activity"/>
    <property type="evidence" value="ECO:0007669"/>
    <property type="project" value="UniProtKB-UniRule"/>
</dbReference>
<comment type="similarity">
    <text evidence="9">Belongs to the TmcA family.</text>
</comment>
<dbReference type="RefSeq" id="WP_206572918.1">
    <property type="nucleotide sequence ID" value="NZ_JAFKCV010000003.1"/>
</dbReference>
<dbReference type="GO" id="GO:1904812">
    <property type="term" value="P:rRNA acetylation involved in maturation of SSU-rRNA"/>
    <property type="evidence" value="ECO:0007669"/>
    <property type="project" value="TreeGrafter"/>
</dbReference>
<comment type="caution">
    <text evidence="9">Lacks conserved residue(s) required for the propagation of feature annotation.</text>
</comment>
<comment type="caution">
    <text evidence="11">The sequence shown here is derived from an EMBL/GenBank/DDBJ whole genome shotgun (WGS) entry which is preliminary data.</text>
</comment>
<reference evidence="11" key="1">
    <citation type="submission" date="2021-03" db="EMBL/GenBank/DDBJ databases">
        <title>novel species isolated from a fishpond in China.</title>
        <authorList>
            <person name="Lu H."/>
            <person name="Cai Z."/>
        </authorList>
    </citation>
    <scope>NUCLEOTIDE SEQUENCE</scope>
    <source>
        <strain evidence="11">JCM 30855</strain>
    </source>
</reference>
<dbReference type="EC" id="2.3.1.193" evidence="9"/>
<dbReference type="GO" id="GO:0000049">
    <property type="term" value="F:tRNA binding"/>
    <property type="evidence" value="ECO:0007669"/>
    <property type="project" value="UniProtKB-UniRule"/>
</dbReference>
<dbReference type="GO" id="GO:0051391">
    <property type="term" value="P:tRNA acetylation"/>
    <property type="evidence" value="ECO:0007669"/>
    <property type="project" value="UniProtKB-UniRule"/>
</dbReference>
<keyword evidence="3 9" id="KW-0808">Transferase</keyword>
<dbReference type="Proteomes" id="UP000664654">
    <property type="component" value="Unassembled WGS sequence"/>
</dbReference>
<evidence type="ECO:0000313" key="11">
    <source>
        <dbReference type="EMBL" id="MBN7824795.1"/>
    </source>
</evidence>
<feature type="binding site" evidence="9">
    <location>
        <begin position="494"/>
        <end position="496"/>
    </location>
    <ligand>
        <name>acetyl-CoA</name>
        <dbReference type="ChEBI" id="CHEBI:57288"/>
    </ligand>
</feature>
<feature type="domain" description="N-acetyltransferase" evidence="10">
    <location>
        <begin position="386"/>
        <end position="567"/>
    </location>
</feature>
<evidence type="ECO:0000256" key="4">
    <source>
        <dbReference type="ARBA" id="ARBA00022694"/>
    </source>
</evidence>
<dbReference type="Gene3D" id="3.40.630.30">
    <property type="match status" value="1"/>
</dbReference>
<name>A0A939DLJ6_9ALTE</name>
<keyword evidence="7 9" id="KW-0694">RNA-binding</keyword>
<organism evidence="11 12">
    <name type="scientific">Bowmanella dokdonensis</name>
    <dbReference type="NCBI Taxonomy" id="751969"/>
    <lineage>
        <taxon>Bacteria</taxon>
        <taxon>Pseudomonadati</taxon>
        <taxon>Pseudomonadota</taxon>
        <taxon>Gammaproteobacteria</taxon>
        <taxon>Alteromonadales</taxon>
        <taxon>Alteromonadaceae</taxon>
        <taxon>Bowmanella</taxon>
    </lineage>
</organism>
<keyword evidence="4 9" id="KW-0819">tRNA processing</keyword>
<dbReference type="Pfam" id="PF13718">
    <property type="entry name" value="GNAT_acetyltr_2"/>
    <property type="match status" value="2"/>
</dbReference>
<dbReference type="GO" id="GO:0005524">
    <property type="term" value="F:ATP binding"/>
    <property type="evidence" value="ECO:0007669"/>
    <property type="project" value="UniProtKB-UniRule"/>
</dbReference>
<dbReference type="InterPro" id="IPR000182">
    <property type="entry name" value="GNAT_dom"/>
</dbReference>
<dbReference type="Pfam" id="PF08351">
    <property type="entry name" value="TmcA_N"/>
    <property type="match status" value="1"/>
</dbReference>
<evidence type="ECO:0000259" key="10">
    <source>
        <dbReference type="PROSITE" id="PS51186"/>
    </source>
</evidence>
<evidence type="ECO:0000256" key="8">
    <source>
        <dbReference type="ARBA" id="ARBA00023315"/>
    </source>
</evidence>
<evidence type="ECO:0000313" key="12">
    <source>
        <dbReference type="Proteomes" id="UP000664654"/>
    </source>
</evidence>
<gene>
    <name evidence="9" type="primary">tmcA</name>
    <name evidence="11" type="ORF">J0A66_06095</name>
</gene>
<dbReference type="PROSITE" id="PS51186">
    <property type="entry name" value="GNAT"/>
    <property type="match status" value="1"/>
</dbReference>
<keyword evidence="12" id="KW-1185">Reference proteome</keyword>
<dbReference type="InterPro" id="IPR032672">
    <property type="entry name" value="TmcA/NAT10/Kre33"/>
</dbReference>
<dbReference type="InterPro" id="IPR016181">
    <property type="entry name" value="Acyl_CoA_acyltransferase"/>
</dbReference>
<dbReference type="SUPFAM" id="SSF55729">
    <property type="entry name" value="Acyl-CoA N-acyltransferases (Nat)"/>
    <property type="match status" value="1"/>
</dbReference>
<dbReference type="AlphaFoldDB" id="A0A939DLJ6"/>
<keyword evidence="5 9" id="KW-0547">Nucleotide-binding</keyword>
<dbReference type="GO" id="GO:1990883">
    <property type="term" value="F:18S rRNA cytidine N-acetyltransferase activity"/>
    <property type="evidence" value="ECO:0007669"/>
    <property type="project" value="TreeGrafter"/>
</dbReference>
<feature type="binding site" evidence="9">
    <location>
        <position position="182"/>
    </location>
    <ligand>
        <name>ATP</name>
        <dbReference type="ChEBI" id="CHEBI:30616"/>
    </ligand>
</feature>
<dbReference type="GO" id="GO:0002101">
    <property type="term" value="P:tRNA wobble cytosine modification"/>
    <property type="evidence" value="ECO:0007669"/>
    <property type="project" value="UniProtKB-UniRule"/>
</dbReference>
<evidence type="ECO:0000256" key="3">
    <source>
        <dbReference type="ARBA" id="ARBA00022679"/>
    </source>
</evidence>
<keyword evidence="8 9" id="KW-0012">Acyltransferase</keyword>
<evidence type="ECO:0000256" key="7">
    <source>
        <dbReference type="ARBA" id="ARBA00022884"/>
    </source>
</evidence>
<evidence type="ECO:0000256" key="6">
    <source>
        <dbReference type="ARBA" id="ARBA00022840"/>
    </source>
</evidence>
<keyword evidence="2 9" id="KW-0820">tRNA-binding</keyword>
<dbReference type="Gene3D" id="3.40.50.300">
    <property type="entry name" value="P-loop containing nucleotide triphosphate hydrolases"/>
    <property type="match status" value="1"/>
</dbReference>
<dbReference type="PANTHER" id="PTHR10925">
    <property type="entry name" value="N-ACETYLTRANSFERASE 10"/>
    <property type="match status" value="1"/>
</dbReference>
<dbReference type="SUPFAM" id="SSF52540">
    <property type="entry name" value="P-loop containing nucleoside triphosphate hydrolases"/>
    <property type="match status" value="1"/>
</dbReference>
<dbReference type="InterPro" id="IPR027417">
    <property type="entry name" value="P-loop_NTPase"/>
</dbReference>
<keyword evidence="6 9" id="KW-0067">ATP-binding</keyword>
<evidence type="ECO:0000256" key="9">
    <source>
        <dbReference type="HAMAP-Rule" id="MF_01886"/>
    </source>
</evidence>
<dbReference type="HAMAP" id="MF_01886">
    <property type="entry name" value="tRNA_acetyltr_TmcA"/>
    <property type="match status" value="1"/>
</dbReference>
<accession>A0A939DLJ6</accession>
<dbReference type="Pfam" id="PF05127">
    <property type="entry name" value="NAT10_TcmA_helicase"/>
    <property type="match status" value="1"/>
</dbReference>
<evidence type="ECO:0000256" key="5">
    <source>
        <dbReference type="ARBA" id="ARBA00022741"/>
    </source>
</evidence>
<dbReference type="EMBL" id="JAFKCV010000003">
    <property type="protein sequence ID" value="MBN7824795.1"/>
    <property type="molecule type" value="Genomic_DNA"/>
</dbReference>
<comment type="subcellular location">
    <subcellularLocation>
        <location evidence="9">Cytoplasm</location>
    </subcellularLocation>
</comment>
<evidence type="ECO:0000256" key="2">
    <source>
        <dbReference type="ARBA" id="ARBA00022555"/>
    </source>
</evidence>
<dbReference type="InterPro" id="IPR007807">
    <property type="entry name" value="TcmA/NAT10_helicase"/>
</dbReference>
<dbReference type="InterPro" id="IPR024914">
    <property type="entry name" value="tRNA_acetyltr_TmcA"/>
</dbReference>
<proteinExistence type="inferred from homology"/>
<sequence length="587" mass="65644">MTQNKLDQWLNQRAQEPVQRQLLVISGEPDWAISQAQTVLYRLKLTCHLWVGEGAADNIQANQYRQYLGREYQALIYNAFDGLRASALAALSGAVLQSGLMILLCPDLQEWPTYQDPQKAQRISYGYLSQASHSHFVAWLIQRINNDPAVAFYSKEGFNGTNVPLLPFSEALQHSLSKTATQQKAVDSILNIVSAEKPDALVITADRGRGKSSALGIASAQLLEQGKEVLLCAPVVSAVEQVFAMAKTLYPRAEESRLTLTGAHSSMSFQPVDRILAEQPVADILLVDEAAAIPAPLLKALCERYSKVVLSTTIHGYEGSGRGFEIRFKPYLREKHPNHDTLHLLQPIRWQQGDPLEAFWFSCLLMTKSRYQQVAVPNESISYQWFRGKELVHSPELLHQAFELLVNAHYQTTPDDLVRILDAPDQRLYLLTSDGNVLAAAQINWEGNKALDEIATEVVKGKRRVKGHLLPQRLGFIFKDAASTKQRYWRIVRIAVQPELQHQGLGGKLLRQIEADARDLKLDFLGSSFAASEDMLKFWQKAGYQLVHLGDKKDASSGEVSALVLNPLSKKAKQIQTRLISFSDQLS</sequence>
<protein>
    <recommendedName>
        <fullName evidence="9">tRNA(Met) cytidine acetyltransferase TmcA</fullName>
        <ecNumber evidence="9">2.3.1.193</ecNumber>
    </recommendedName>
</protein>
<dbReference type="PANTHER" id="PTHR10925:SF5">
    <property type="entry name" value="RNA CYTIDINE ACETYLTRANSFERASE"/>
    <property type="match status" value="1"/>
</dbReference>
<feature type="binding site" evidence="9">
    <location>
        <position position="349"/>
    </location>
    <ligand>
        <name>ATP</name>
        <dbReference type="ChEBI" id="CHEBI:30616"/>
    </ligand>
</feature>
<keyword evidence="1 9" id="KW-0963">Cytoplasm</keyword>